<keyword evidence="1" id="KW-0863">Zinc-finger</keyword>
<evidence type="ECO:0000259" key="3">
    <source>
        <dbReference type="PROSITE" id="PS50966"/>
    </source>
</evidence>
<dbReference type="GO" id="GO:0008270">
    <property type="term" value="F:zinc ion binding"/>
    <property type="evidence" value="ECO:0007669"/>
    <property type="project" value="UniProtKB-KW"/>
</dbReference>
<evidence type="ECO:0000313" key="5">
    <source>
        <dbReference type="Proteomes" id="UP000253970"/>
    </source>
</evidence>
<gene>
    <name evidence="4" type="ORF">C1875_03645</name>
</gene>
<accession>A0A369MK07</accession>
<organism evidence="4 5">
    <name type="scientific">Eggerthella lenta</name>
    <name type="common">Eubacterium lentum</name>
    <dbReference type="NCBI Taxonomy" id="84112"/>
    <lineage>
        <taxon>Bacteria</taxon>
        <taxon>Bacillati</taxon>
        <taxon>Actinomycetota</taxon>
        <taxon>Coriobacteriia</taxon>
        <taxon>Eggerthellales</taxon>
        <taxon>Eggerthellaceae</taxon>
        <taxon>Eggerthella</taxon>
    </lineage>
</organism>
<dbReference type="PROSITE" id="PS50966">
    <property type="entry name" value="ZF_SWIM"/>
    <property type="match status" value="1"/>
</dbReference>
<dbReference type="EMBL" id="PPTU01000003">
    <property type="protein sequence ID" value="RDB72575.1"/>
    <property type="molecule type" value="Genomic_DNA"/>
</dbReference>
<feature type="coiled-coil region" evidence="2">
    <location>
        <begin position="103"/>
        <end position="142"/>
    </location>
</feature>
<protein>
    <submittedName>
        <fullName evidence="4">SWIM zinc finger family protein</fullName>
    </submittedName>
</protein>
<evidence type="ECO:0000313" key="4">
    <source>
        <dbReference type="EMBL" id="RDB72575.1"/>
    </source>
</evidence>
<proteinExistence type="predicted"/>
<keyword evidence="2" id="KW-0175">Coiled coil</keyword>
<evidence type="ECO:0000256" key="2">
    <source>
        <dbReference type="SAM" id="Coils"/>
    </source>
</evidence>
<dbReference type="AlphaFoldDB" id="A0A369MK07"/>
<feature type="domain" description="SWIM-type" evidence="3">
    <location>
        <begin position="47"/>
        <end position="84"/>
    </location>
</feature>
<dbReference type="RefSeq" id="WP_114533029.1">
    <property type="nucleotide sequence ID" value="NZ_JAQDVM010000009.1"/>
</dbReference>
<keyword evidence="1" id="KW-0862">Zinc</keyword>
<dbReference type="InterPro" id="IPR007527">
    <property type="entry name" value="Znf_SWIM"/>
</dbReference>
<name>A0A369MK07_EGGLN</name>
<sequence length="144" mass="17229">MSFWSSASGASIWRGYDYFKEGKVQAYEQLAENIFESRIQGSAEDPYHTVIDIEHPKRSHCDCPFAKDRRVVCKHMVALCFTAFPSEADAFLREVKEPKKEEERRQQEHYKELERYVKSLKKDELQKQLYNALLELEERNNRYW</sequence>
<comment type="caution">
    <text evidence="4">The sequence shown here is derived from an EMBL/GenBank/DDBJ whole genome shotgun (WGS) entry which is preliminary data.</text>
</comment>
<evidence type="ECO:0000256" key="1">
    <source>
        <dbReference type="PROSITE-ProRule" id="PRU00325"/>
    </source>
</evidence>
<keyword evidence="1" id="KW-0479">Metal-binding</keyword>
<dbReference type="Proteomes" id="UP000253970">
    <property type="component" value="Unassembled WGS sequence"/>
</dbReference>
<reference evidence="4 5" key="1">
    <citation type="journal article" date="2018" name="Elife">
        <title>Discovery and characterization of a prevalent human gut bacterial enzyme sufficient for the inactivation of a family of plant toxins.</title>
        <authorList>
            <person name="Koppel N."/>
            <person name="Bisanz J.E."/>
            <person name="Pandelia M.E."/>
            <person name="Turnbaugh P.J."/>
            <person name="Balskus E.P."/>
        </authorList>
    </citation>
    <scope>NUCLEOTIDE SEQUENCE [LARGE SCALE GENOMIC DNA]</scope>
    <source>
        <strain evidence="4 5">W1 BHI 6</strain>
    </source>
</reference>